<dbReference type="AlphaFoldDB" id="A0A7V3RIP4"/>
<comment type="caution">
    <text evidence="1">The sequence shown here is derived from an EMBL/GenBank/DDBJ whole genome shotgun (WGS) entry which is preliminary data.</text>
</comment>
<proteinExistence type="predicted"/>
<protein>
    <submittedName>
        <fullName evidence="1">Uncharacterized protein</fullName>
    </submittedName>
</protein>
<name>A0A7V3RIP4_UNCW3</name>
<evidence type="ECO:0000313" key="1">
    <source>
        <dbReference type="EMBL" id="HGE78741.1"/>
    </source>
</evidence>
<sequence length="115" mass="13002">MKDSLPVPILYRSSCIVHPESCIKDHPVSCIMYPVLRKDEGIYSRELLIVIARSEATKQSPVLILRLKSLLQIFFSLLATIPRGDGLEFVILQHLSACLKNVAKFPICIILSRLR</sequence>
<reference evidence="1" key="1">
    <citation type="journal article" date="2020" name="mSystems">
        <title>Genome- and Community-Level Interaction Insights into Carbon Utilization and Element Cycling Functions of Hydrothermarchaeota in Hydrothermal Sediment.</title>
        <authorList>
            <person name="Zhou Z."/>
            <person name="Liu Y."/>
            <person name="Xu W."/>
            <person name="Pan J."/>
            <person name="Luo Z.H."/>
            <person name="Li M."/>
        </authorList>
    </citation>
    <scope>NUCLEOTIDE SEQUENCE [LARGE SCALE GENOMIC DNA]</scope>
    <source>
        <strain evidence="1">SpSt-961</strain>
    </source>
</reference>
<organism evidence="1">
    <name type="scientific">candidate division WOR-3 bacterium</name>
    <dbReference type="NCBI Taxonomy" id="2052148"/>
    <lineage>
        <taxon>Bacteria</taxon>
        <taxon>Bacteria division WOR-3</taxon>
    </lineage>
</organism>
<gene>
    <name evidence="1" type="ORF">ENX68_07085</name>
</gene>
<dbReference type="EMBL" id="DTOZ01000173">
    <property type="protein sequence ID" value="HGE78741.1"/>
    <property type="molecule type" value="Genomic_DNA"/>
</dbReference>
<accession>A0A7V3RIP4</accession>